<accession>A0AAV4U8G9</accession>
<sequence>MMHLHPPVTGHAQGLHGSPGPGGAHGPAGSETAAVALVPVGAPGRRVGELGGGEPVVLQGGEGAQSHGGIRLQKLMNE</sequence>
<feature type="compositionally biased region" description="Gly residues" evidence="1">
    <location>
        <begin position="17"/>
        <end position="26"/>
    </location>
</feature>
<gene>
    <name evidence="2" type="ORF">CEXT_597171</name>
</gene>
<evidence type="ECO:0000313" key="3">
    <source>
        <dbReference type="Proteomes" id="UP001054945"/>
    </source>
</evidence>
<dbReference type="AlphaFoldDB" id="A0AAV4U8G9"/>
<proteinExistence type="predicted"/>
<feature type="region of interest" description="Disordered" evidence="1">
    <location>
        <begin position="1"/>
        <end position="32"/>
    </location>
</feature>
<evidence type="ECO:0000313" key="2">
    <source>
        <dbReference type="EMBL" id="GIY54051.1"/>
    </source>
</evidence>
<feature type="region of interest" description="Disordered" evidence="1">
    <location>
        <begin position="46"/>
        <end position="78"/>
    </location>
</feature>
<dbReference type="EMBL" id="BPLR01012462">
    <property type="protein sequence ID" value="GIY54051.1"/>
    <property type="molecule type" value="Genomic_DNA"/>
</dbReference>
<dbReference type="Proteomes" id="UP001054945">
    <property type="component" value="Unassembled WGS sequence"/>
</dbReference>
<reference evidence="2 3" key="1">
    <citation type="submission" date="2021-06" db="EMBL/GenBank/DDBJ databases">
        <title>Caerostris extrusa draft genome.</title>
        <authorList>
            <person name="Kono N."/>
            <person name="Arakawa K."/>
        </authorList>
    </citation>
    <scope>NUCLEOTIDE SEQUENCE [LARGE SCALE GENOMIC DNA]</scope>
</reference>
<protein>
    <submittedName>
        <fullName evidence="2">Uncharacterized protein</fullName>
    </submittedName>
</protein>
<organism evidence="2 3">
    <name type="scientific">Caerostris extrusa</name>
    <name type="common">Bark spider</name>
    <name type="synonym">Caerostris bankana</name>
    <dbReference type="NCBI Taxonomy" id="172846"/>
    <lineage>
        <taxon>Eukaryota</taxon>
        <taxon>Metazoa</taxon>
        <taxon>Ecdysozoa</taxon>
        <taxon>Arthropoda</taxon>
        <taxon>Chelicerata</taxon>
        <taxon>Arachnida</taxon>
        <taxon>Araneae</taxon>
        <taxon>Araneomorphae</taxon>
        <taxon>Entelegynae</taxon>
        <taxon>Araneoidea</taxon>
        <taxon>Araneidae</taxon>
        <taxon>Caerostris</taxon>
    </lineage>
</organism>
<name>A0AAV4U8G9_CAEEX</name>
<keyword evidence="3" id="KW-1185">Reference proteome</keyword>
<evidence type="ECO:0000256" key="1">
    <source>
        <dbReference type="SAM" id="MobiDB-lite"/>
    </source>
</evidence>
<comment type="caution">
    <text evidence="2">The sequence shown here is derived from an EMBL/GenBank/DDBJ whole genome shotgun (WGS) entry which is preliminary data.</text>
</comment>